<organism evidence="2 3">
    <name type="scientific">Scyliorhinus torazame</name>
    <name type="common">Cloudy catshark</name>
    <name type="synonym">Catulus torazame</name>
    <dbReference type="NCBI Taxonomy" id="75743"/>
    <lineage>
        <taxon>Eukaryota</taxon>
        <taxon>Metazoa</taxon>
        <taxon>Chordata</taxon>
        <taxon>Craniata</taxon>
        <taxon>Vertebrata</taxon>
        <taxon>Chondrichthyes</taxon>
        <taxon>Elasmobranchii</taxon>
        <taxon>Galeomorphii</taxon>
        <taxon>Galeoidea</taxon>
        <taxon>Carcharhiniformes</taxon>
        <taxon>Scyliorhinidae</taxon>
        <taxon>Scyliorhinus</taxon>
    </lineage>
</organism>
<dbReference type="AlphaFoldDB" id="A0A401NFX4"/>
<feature type="chain" id="PRO_5019072550" description="TGF-beta propeptide domain-containing protein" evidence="1">
    <location>
        <begin position="17"/>
        <end position="277"/>
    </location>
</feature>
<dbReference type="STRING" id="75743.A0A401NFX4"/>
<protein>
    <recommendedName>
        <fullName evidence="4">TGF-beta propeptide domain-containing protein</fullName>
    </recommendedName>
</protein>
<evidence type="ECO:0008006" key="4">
    <source>
        <dbReference type="Google" id="ProtNLM"/>
    </source>
</evidence>
<keyword evidence="3" id="KW-1185">Reference proteome</keyword>
<dbReference type="OrthoDB" id="9943803at2759"/>
<comment type="caution">
    <text evidence="2">The sequence shown here is derived from an EMBL/GenBank/DDBJ whole genome shotgun (WGS) entry which is preliminary data.</text>
</comment>
<proteinExistence type="predicted"/>
<dbReference type="OMA" id="IRRVYRC"/>
<name>A0A401NFX4_SCYTO</name>
<sequence length="277" mass="31775">MLRALLLLNLLQLPWALPALTQRGSPTSSFPPEDEELLYRFLSGGSSLEMELREEPWERGSNKRMGRRETVAGLRHAHCTRSSESWSTAASHSPASLPRHVLYRVTVTTASTEPPWKVFPLWHLMVFMRRFYMCCKLGYPCKRIKGYQGRLIGHNERKMEFFLRPEYLNLDVLRAQLHVHIANPDRVVLEAEIRAKRQGITVSKTTRNATWHKHGESELAFDTLFLFKMMKEAHFMDGGGTTEFTLILKCSEDNNPLSCSEHGVSVLRAPFMAIGYI</sequence>
<dbReference type="EMBL" id="BFAA01006141">
    <property type="protein sequence ID" value="GCB59847.1"/>
    <property type="molecule type" value="Genomic_DNA"/>
</dbReference>
<accession>A0A401NFX4</accession>
<feature type="signal peptide" evidence="1">
    <location>
        <begin position="1"/>
        <end position="16"/>
    </location>
</feature>
<keyword evidence="1" id="KW-0732">Signal</keyword>
<dbReference type="Proteomes" id="UP000288216">
    <property type="component" value="Unassembled WGS sequence"/>
</dbReference>
<reference evidence="2 3" key="1">
    <citation type="journal article" date="2018" name="Nat. Ecol. Evol.">
        <title>Shark genomes provide insights into elasmobranch evolution and the origin of vertebrates.</title>
        <authorList>
            <person name="Hara Y"/>
            <person name="Yamaguchi K"/>
            <person name="Onimaru K"/>
            <person name="Kadota M"/>
            <person name="Koyanagi M"/>
            <person name="Keeley SD"/>
            <person name="Tatsumi K"/>
            <person name="Tanaka K"/>
            <person name="Motone F"/>
            <person name="Kageyama Y"/>
            <person name="Nozu R"/>
            <person name="Adachi N"/>
            <person name="Nishimura O"/>
            <person name="Nakagawa R"/>
            <person name="Tanegashima C"/>
            <person name="Kiyatake I"/>
            <person name="Matsumoto R"/>
            <person name="Murakumo K"/>
            <person name="Nishida K"/>
            <person name="Terakita A"/>
            <person name="Kuratani S"/>
            <person name="Sato K"/>
            <person name="Hyodo S Kuraku.S."/>
        </authorList>
    </citation>
    <scope>NUCLEOTIDE SEQUENCE [LARGE SCALE GENOMIC DNA]</scope>
</reference>
<evidence type="ECO:0000256" key="1">
    <source>
        <dbReference type="SAM" id="SignalP"/>
    </source>
</evidence>
<evidence type="ECO:0000313" key="3">
    <source>
        <dbReference type="Proteomes" id="UP000288216"/>
    </source>
</evidence>
<gene>
    <name evidence="2" type="ORF">scyTo_0012612</name>
</gene>
<evidence type="ECO:0000313" key="2">
    <source>
        <dbReference type="EMBL" id="GCB59847.1"/>
    </source>
</evidence>